<keyword evidence="1" id="KW-0805">Transcription regulation</keyword>
<keyword evidence="3" id="KW-0804">Transcription</keyword>
<dbReference type="InterPro" id="IPR001138">
    <property type="entry name" value="Zn2Cys6_DnaBD"/>
</dbReference>
<reference evidence="7" key="1">
    <citation type="submission" date="2020-06" db="EMBL/GenBank/DDBJ databases">
        <title>Draft genome sequences of strains closely related to Aspergillus parafelis and Aspergillus hiratsukae.</title>
        <authorList>
            <person name="Dos Santos R.A.C."/>
            <person name="Rivero-Menendez O."/>
            <person name="Steenwyk J.L."/>
            <person name="Mead M.E."/>
            <person name="Goldman G.H."/>
            <person name="Alastruey-Izquierdo A."/>
            <person name="Rokas A."/>
        </authorList>
    </citation>
    <scope>NUCLEOTIDE SEQUENCE</scope>
    <source>
        <strain evidence="7">CNM-CM7691</strain>
    </source>
</reference>
<gene>
    <name evidence="7" type="ORF">CNMCM7691_001822</name>
</gene>
<feature type="region of interest" description="Disordered" evidence="5">
    <location>
        <begin position="89"/>
        <end position="120"/>
    </location>
</feature>
<dbReference type="PROSITE" id="PS50048">
    <property type="entry name" value="ZN2_CY6_FUNGAL_2"/>
    <property type="match status" value="1"/>
</dbReference>
<dbReference type="EMBL" id="JACBAG010001782">
    <property type="protein sequence ID" value="KAF7182342.1"/>
    <property type="molecule type" value="Genomic_DNA"/>
</dbReference>
<sequence length="538" mass="60091">MDLYRRSACDRCRRQKLRCVRSLNHGQYTHPTHTEPLEPCERCLRAGADCTSTLPPPRKLSRAERLSAIHSNAPADKTQLQPLFPKRTTLEVPGPVESSLPTTRHEGRASEAGTTRGPFPMALDDHILRASMHRHSGERPAKKRSREIENPTTESPSPENPDTPVFSTTKTPKRIHHSSLTANHHLDFGVQIHPDRNPLSCNDRLVTDEFFAPGQGNAAAPESYRLPAEDTQAFFANMESQPVDPTRECLQRLSELSSRLFHDFDKATSVMLSELLSFSSCRNTNNNDPGARIPQNIIGRALESSQTFLDILQGLKPRLSPTSSADSECSYSDYWDDAEFVAIAEEPTYNPTPMILNPEELTEVEKATSSRPPANPSAPLSTTIDMPTTLTILTCYTWLLQAYDTIFTQIYSALSIRAGITSPSSIPSVLPGLQFGGFDLDEHRGLQIEMLIQLSSRMLDRIEQKLGIAEICYSDALDNDRNASSNCGILDAATASALLDILFKQNHPEYRMKQGRNGRATWVRRKMEDIRALLTDYY</sequence>
<dbReference type="GO" id="GO:0008270">
    <property type="term" value="F:zinc ion binding"/>
    <property type="evidence" value="ECO:0007669"/>
    <property type="project" value="InterPro"/>
</dbReference>
<proteinExistence type="predicted"/>
<accession>A0A8H6R1W4</accession>
<dbReference type="SMART" id="SM00066">
    <property type="entry name" value="GAL4"/>
    <property type="match status" value="1"/>
</dbReference>
<name>A0A8H6R1W4_9EURO</name>
<keyword evidence="2" id="KW-0238">DNA-binding</keyword>
<evidence type="ECO:0000256" key="2">
    <source>
        <dbReference type="ARBA" id="ARBA00023125"/>
    </source>
</evidence>
<feature type="region of interest" description="Disordered" evidence="5">
    <location>
        <begin position="133"/>
        <end position="174"/>
    </location>
</feature>
<evidence type="ECO:0000256" key="5">
    <source>
        <dbReference type="SAM" id="MobiDB-lite"/>
    </source>
</evidence>
<evidence type="ECO:0000313" key="7">
    <source>
        <dbReference type="EMBL" id="KAF7182342.1"/>
    </source>
</evidence>
<protein>
    <recommendedName>
        <fullName evidence="6">Zn(2)-C6 fungal-type domain-containing protein</fullName>
    </recommendedName>
</protein>
<dbReference type="AlphaFoldDB" id="A0A8H6R1W4"/>
<dbReference type="Gene3D" id="4.10.240.10">
    <property type="entry name" value="Zn(2)-C6 fungal-type DNA-binding domain"/>
    <property type="match status" value="1"/>
</dbReference>
<comment type="caution">
    <text evidence="7">The sequence shown here is derived from an EMBL/GenBank/DDBJ whole genome shotgun (WGS) entry which is preliminary data.</text>
</comment>
<dbReference type="GO" id="GO:0000981">
    <property type="term" value="F:DNA-binding transcription factor activity, RNA polymerase II-specific"/>
    <property type="evidence" value="ECO:0007669"/>
    <property type="project" value="InterPro"/>
</dbReference>
<dbReference type="InterPro" id="IPR036864">
    <property type="entry name" value="Zn2-C6_fun-type_DNA-bd_sf"/>
</dbReference>
<keyword evidence="8" id="KW-1185">Reference proteome</keyword>
<organism evidence="7 8">
    <name type="scientific">Aspergillus felis</name>
    <dbReference type="NCBI Taxonomy" id="1287682"/>
    <lineage>
        <taxon>Eukaryota</taxon>
        <taxon>Fungi</taxon>
        <taxon>Dikarya</taxon>
        <taxon>Ascomycota</taxon>
        <taxon>Pezizomycotina</taxon>
        <taxon>Eurotiomycetes</taxon>
        <taxon>Eurotiomycetidae</taxon>
        <taxon>Eurotiales</taxon>
        <taxon>Aspergillaceae</taxon>
        <taxon>Aspergillus</taxon>
        <taxon>Aspergillus subgen. Fumigati</taxon>
    </lineage>
</organism>
<evidence type="ECO:0000313" key="8">
    <source>
        <dbReference type="Proteomes" id="UP000641853"/>
    </source>
</evidence>
<dbReference type="GO" id="GO:0003677">
    <property type="term" value="F:DNA binding"/>
    <property type="evidence" value="ECO:0007669"/>
    <property type="project" value="UniProtKB-KW"/>
</dbReference>
<evidence type="ECO:0000256" key="4">
    <source>
        <dbReference type="ARBA" id="ARBA00023242"/>
    </source>
</evidence>
<keyword evidence="4" id="KW-0539">Nucleus</keyword>
<dbReference type="Proteomes" id="UP000641853">
    <property type="component" value="Unassembled WGS sequence"/>
</dbReference>
<dbReference type="SUPFAM" id="SSF57701">
    <property type="entry name" value="Zn2/Cys6 DNA-binding domain"/>
    <property type="match status" value="1"/>
</dbReference>
<dbReference type="CDD" id="cd00067">
    <property type="entry name" value="GAL4"/>
    <property type="match status" value="1"/>
</dbReference>
<evidence type="ECO:0000259" key="6">
    <source>
        <dbReference type="PROSITE" id="PS50048"/>
    </source>
</evidence>
<feature type="domain" description="Zn(2)-C6 fungal-type" evidence="6">
    <location>
        <begin position="8"/>
        <end position="52"/>
    </location>
</feature>
<evidence type="ECO:0000256" key="3">
    <source>
        <dbReference type="ARBA" id="ARBA00023163"/>
    </source>
</evidence>
<evidence type="ECO:0000256" key="1">
    <source>
        <dbReference type="ARBA" id="ARBA00023015"/>
    </source>
</evidence>